<evidence type="ECO:0000256" key="2">
    <source>
        <dbReference type="SAM" id="MobiDB-lite"/>
    </source>
</evidence>
<accession>G0R3W9</accession>
<evidence type="ECO:0000313" key="4">
    <source>
        <dbReference type="EMBL" id="EGR27845.1"/>
    </source>
</evidence>
<dbReference type="PANTHER" id="PTHR44167">
    <property type="entry name" value="OVARIAN-SPECIFIC SERINE/THREONINE-PROTEIN KINASE LOK-RELATED"/>
    <property type="match status" value="1"/>
</dbReference>
<dbReference type="RefSeq" id="XP_004027190.1">
    <property type="nucleotide sequence ID" value="XM_004027141.1"/>
</dbReference>
<proteinExistence type="predicted"/>
<name>G0R3W9_ICHMU</name>
<dbReference type="SUPFAM" id="SSF56112">
    <property type="entry name" value="Protein kinase-like (PK-like)"/>
    <property type="match status" value="1"/>
</dbReference>
<dbReference type="AlphaFoldDB" id="G0R3W9"/>
<evidence type="ECO:0000259" key="3">
    <source>
        <dbReference type="PROSITE" id="PS50011"/>
    </source>
</evidence>
<dbReference type="SMART" id="SM00220">
    <property type="entry name" value="S_TKc"/>
    <property type="match status" value="1"/>
</dbReference>
<dbReference type="OMA" id="EKFWDFT"/>
<sequence length="343" mass="38852">MKAKHKFTIDETRYMIKGLLEGLAYMHSKNIMHRDLKPENLIFKNNSSIDLVIADLGLGTRTDVNKFMFVRCGTPGFVAPEVINITDFDLKYDSVCDLFSLGLIFHILLVGKSPFNGKTYEEILAQNRASNIILEGTGYLKLPLEAYDLLKKMLINDPKKRITAKKALQHPFFQEGKQESQEGENLTEQDKINKLDIRQKMQIANSPMPSPQIIPTKGKKIVKDEQGPFKMPNTPVLTGRTDQVSNEGGFNSPSIQIDQRQIKTMEKCSQAAKASLFSPKITFGNKNISKMNEQIQEQEEDERKVDNKGYNADNCQICEKSLSILMNYNGIKIVKFPKNGEIQ</sequence>
<dbReference type="Gene3D" id="1.10.510.10">
    <property type="entry name" value="Transferase(Phosphotransferase) domain 1"/>
    <property type="match status" value="1"/>
</dbReference>
<dbReference type="PANTHER" id="PTHR44167:SF18">
    <property type="entry name" value="PROTEIN KINASE DOMAIN-CONTAINING PROTEIN"/>
    <property type="match status" value="1"/>
</dbReference>
<feature type="coiled-coil region" evidence="1">
    <location>
        <begin position="281"/>
        <end position="308"/>
    </location>
</feature>
<dbReference type="InterPro" id="IPR008271">
    <property type="entry name" value="Ser/Thr_kinase_AS"/>
</dbReference>
<keyword evidence="4" id="KW-0808">Transferase</keyword>
<evidence type="ECO:0000313" key="5">
    <source>
        <dbReference type="Proteomes" id="UP000008983"/>
    </source>
</evidence>
<dbReference type="GO" id="GO:0004707">
    <property type="term" value="F:MAP kinase activity"/>
    <property type="evidence" value="ECO:0007669"/>
    <property type="project" value="UniProtKB-EC"/>
</dbReference>
<reference evidence="4 5" key="1">
    <citation type="submission" date="2011-07" db="EMBL/GenBank/DDBJ databases">
        <authorList>
            <person name="Coyne R."/>
            <person name="Brami D."/>
            <person name="Johnson J."/>
            <person name="Hostetler J."/>
            <person name="Hannick L."/>
            <person name="Clark T."/>
            <person name="Cassidy-Hanley D."/>
            <person name="Inman J."/>
        </authorList>
    </citation>
    <scope>NUCLEOTIDE SEQUENCE [LARGE SCALE GENOMIC DNA]</scope>
    <source>
        <strain evidence="4 5">G5</strain>
    </source>
</reference>
<keyword evidence="1" id="KW-0175">Coiled coil</keyword>
<dbReference type="GO" id="GO:0044773">
    <property type="term" value="P:mitotic DNA damage checkpoint signaling"/>
    <property type="evidence" value="ECO:0007669"/>
    <property type="project" value="TreeGrafter"/>
</dbReference>
<feature type="region of interest" description="Disordered" evidence="2">
    <location>
        <begin position="224"/>
        <end position="253"/>
    </location>
</feature>
<keyword evidence="4" id="KW-0418">Kinase</keyword>
<organism evidence="4 5">
    <name type="scientific">Ichthyophthirius multifiliis</name>
    <name type="common">White spot disease agent</name>
    <name type="synonym">Ich</name>
    <dbReference type="NCBI Taxonomy" id="5932"/>
    <lineage>
        <taxon>Eukaryota</taxon>
        <taxon>Sar</taxon>
        <taxon>Alveolata</taxon>
        <taxon>Ciliophora</taxon>
        <taxon>Intramacronucleata</taxon>
        <taxon>Oligohymenophorea</taxon>
        <taxon>Hymenostomatida</taxon>
        <taxon>Ophryoglenina</taxon>
        <taxon>Ichthyophthirius</taxon>
    </lineage>
</organism>
<dbReference type="GO" id="GO:0005524">
    <property type="term" value="F:ATP binding"/>
    <property type="evidence" value="ECO:0007669"/>
    <property type="project" value="InterPro"/>
</dbReference>
<dbReference type="OrthoDB" id="74764at2759"/>
<dbReference type="GO" id="GO:0005737">
    <property type="term" value="C:cytoplasm"/>
    <property type="evidence" value="ECO:0007669"/>
    <property type="project" value="TreeGrafter"/>
</dbReference>
<dbReference type="EC" id="2.7.11.24" evidence="4"/>
<dbReference type="InterPro" id="IPR011009">
    <property type="entry name" value="Kinase-like_dom_sf"/>
</dbReference>
<dbReference type="Proteomes" id="UP000008983">
    <property type="component" value="Unassembled WGS sequence"/>
</dbReference>
<dbReference type="Pfam" id="PF00069">
    <property type="entry name" value="Pkinase"/>
    <property type="match status" value="1"/>
</dbReference>
<dbReference type="GO" id="GO:0005634">
    <property type="term" value="C:nucleus"/>
    <property type="evidence" value="ECO:0007669"/>
    <property type="project" value="TreeGrafter"/>
</dbReference>
<protein>
    <submittedName>
        <fullName evidence="4">Protein kinase domain protein</fullName>
        <ecNumber evidence="4">2.7.11.24</ecNumber>
    </submittedName>
</protein>
<dbReference type="InParanoid" id="G0R3W9"/>
<dbReference type="EMBL" id="GL984314">
    <property type="protein sequence ID" value="EGR27845.1"/>
    <property type="molecule type" value="Genomic_DNA"/>
</dbReference>
<evidence type="ECO:0000256" key="1">
    <source>
        <dbReference type="SAM" id="Coils"/>
    </source>
</evidence>
<gene>
    <name evidence="4" type="ORF">IMG5_187900</name>
</gene>
<feature type="domain" description="Protein kinase" evidence="3">
    <location>
        <begin position="1"/>
        <end position="173"/>
    </location>
</feature>
<dbReference type="GeneID" id="14903914"/>
<feature type="compositionally biased region" description="Polar residues" evidence="2">
    <location>
        <begin position="240"/>
        <end position="253"/>
    </location>
</feature>
<dbReference type="PROSITE" id="PS00108">
    <property type="entry name" value="PROTEIN_KINASE_ST"/>
    <property type="match status" value="1"/>
</dbReference>
<dbReference type="PROSITE" id="PS50011">
    <property type="entry name" value="PROTEIN_KINASE_DOM"/>
    <property type="match status" value="1"/>
</dbReference>
<dbReference type="STRING" id="857967.G0R3W9"/>
<dbReference type="eggNOG" id="KOG0603">
    <property type="taxonomic scope" value="Eukaryota"/>
</dbReference>
<keyword evidence="5" id="KW-1185">Reference proteome</keyword>
<dbReference type="InterPro" id="IPR000719">
    <property type="entry name" value="Prot_kinase_dom"/>
</dbReference>